<dbReference type="InterPro" id="IPR014729">
    <property type="entry name" value="Rossmann-like_a/b/a_fold"/>
</dbReference>
<evidence type="ECO:0000313" key="3">
    <source>
        <dbReference type="EMBL" id="KGJ02890.1"/>
    </source>
</evidence>
<feature type="domain" description="UspA" evidence="2">
    <location>
        <begin position="148"/>
        <end position="286"/>
    </location>
</feature>
<dbReference type="Pfam" id="PF00582">
    <property type="entry name" value="Usp"/>
    <property type="match status" value="2"/>
</dbReference>
<reference evidence="3 5" key="2">
    <citation type="submission" date="2014-10" db="EMBL/GenBank/DDBJ databases">
        <title>Paracoccus sanguinis sp. nov., isolated from clinical specimens of New York State patients.</title>
        <authorList>
            <person name="Mingle L.A."/>
            <person name="Cole J.A."/>
            <person name="Lapierre P."/>
            <person name="Musser K.A."/>
        </authorList>
    </citation>
    <scope>NUCLEOTIDE SEQUENCE [LARGE SCALE GENOMIC DNA]</scope>
    <source>
        <strain evidence="3 5">JCM 14014</strain>
    </source>
</reference>
<protein>
    <submittedName>
        <fullName evidence="4">Nucleotide-binding universal stress protein, UspA family</fullName>
    </submittedName>
</protein>
<dbReference type="EMBL" id="FOJO01000025">
    <property type="protein sequence ID" value="SFA59825.1"/>
    <property type="molecule type" value="Genomic_DNA"/>
</dbReference>
<dbReference type="STRING" id="376733.SAMN04487972_12534"/>
<dbReference type="AlphaFoldDB" id="A0A099EWU0"/>
<keyword evidence="5" id="KW-1185">Reference proteome</keyword>
<feature type="domain" description="UspA" evidence="2">
    <location>
        <begin position="3"/>
        <end position="141"/>
    </location>
</feature>
<evidence type="ECO:0000259" key="2">
    <source>
        <dbReference type="Pfam" id="PF00582"/>
    </source>
</evidence>
<dbReference type="Gene3D" id="3.40.50.620">
    <property type="entry name" value="HUPs"/>
    <property type="match status" value="2"/>
</dbReference>
<organism evidence="3 5">
    <name type="scientific">Paracoccus halophilus</name>
    <dbReference type="NCBI Taxonomy" id="376733"/>
    <lineage>
        <taxon>Bacteria</taxon>
        <taxon>Pseudomonadati</taxon>
        <taxon>Pseudomonadota</taxon>
        <taxon>Alphaproteobacteria</taxon>
        <taxon>Rhodobacterales</taxon>
        <taxon>Paracoccaceae</taxon>
        <taxon>Paracoccus</taxon>
    </lineage>
</organism>
<dbReference type="PANTHER" id="PTHR46268:SF6">
    <property type="entry name" value="UNIVERSAL STRESS PROTEIN UP12"/>
    <property type="match status" value="1"/>
</dbReference>
<name>A0A099EWU0_9RHOB</name>
<gene>
    <name evidence="3" type="ORF">IT41_15965</name>
    <name evidence="4" type="ORF">SAMN04487972_12534</name>
</gene>
<dbReference type="PANTHER" id="PTHR46268">
    <property type="entry name" value="STRESS RESPONSE PROTEIN NHAX"/>
    <property type="match status" value="1"/>
</dbReference>
<dbReference type="eggNOG" id="COG0589">
    <property type="taxonomic scope" value="Bacteria"/>
</dbReference>
<sequence>MTIKTIIAAIALENGEQQVARRAIRLAVDHGAKLVLAHAIESLPESDPDLPAPANEEAIANVLEAEAIASLKQMAESATVQTEIEVECGKADQFIERLIRDHAADLLVIGPGKPQNLRERIFGSTADRVVRAGVCPIVVVKRAADEPYHRVIAAIDFSPMSFAAAQSAAQIAPSAKLELIHFLEIPLTFEQAMLKVGTSQAELDQYRQAKAKTAYVELRSIRADLALTGRIRVVRGDPATALVRLARSGRTDLIALGIQGKSAVSKLILGSAARRVLAASSCDVLLSGGAISRDYSA</sequence>
<dbReference type="InterPro" id="IPR006015">
    <property type="entry name" value="Universal_stress_UspA"/>
</dbReference>
<dbReference type="RefSeq" id="WP_036743071.1">
    <property type="nucleotide sequence ID" value="NZ_FOJO01000025.1"/>
</dbReference>
<dbReference type="Proteomes" id="UP000182312">
    <property type="component" value="Unassembled WGS sequence"/>
</dbReference>
<comment type="similarity">
    <text evidence="1">Belongs to the universal stress protein A family.</text>
</comment>
<dbReference type="SUPFAM" id="SSF52402">
    <property type="entry name" value="Adenine nucleotide alpha hydrolases-like"/>
    <property type="match status" value="2"/>
</dbReference>
<dbReference type="EMBL" id="JRKN01000029">
    <property type="protein sequence ID" value="KGJ02890.1"/>
    <property type="molecule type" value="Genomic_DNA"/>
</dbReference>
<accession>A0A099EWU0</accession>
<evidence type="ECO:0000313" key="5">
    <source>
        <dbReference type="Proteomes" id="UP000029846"/>
    </source>
</evidence>
<dbReference type="PRINTS" id="PR01438">
    <property type="entry name" value="UNVRSLSTRESS"/>
</dbReference>
<reference evidence="3 5" key="1">
    <citation type="submission" date="2014-09" db="EMBL/GenBank/DDBJ databases">
        <authorList>
            <person name="McGinnis J.M."/>
            <person name="Wolfgang W.J."/>
        </authorList>
    </citation>
    <scope>NUCLEOTIDE SEQUENCE [LARGE SCALE GENOMIC DNA]</scope>
    <source>
        <strain evidence="3 5">JCM 14014</strain>
    </source>
</reference>
<proteinExistence type="inferred from homology"/>
<dbReference type="OrthoDB" id="5564966at2"/>
<evidence type="ECO:0000313" key="4">
    <source>
        <dbReference type="EMBL" id="SFA59825.1"/>
    </source>
</evidence>
<evidence type="ECO:0000256" key="1">
    <source>
        <dbReference type="ARBA" id="ARBA00008791"/>
    </source>
</evidence>
<reference evidence="4 6" key="3">
    <citation type="submission" date="2016-10" db="EMBL/GenBank/DDBJ databases">
        <authorList>
            <person name="de Groot N.N."/>
        </authorList>
    </citation>
    <scope>NUCLEOTIDE SEQUENCE [LARGE SCALE GENOMIC DNA]</scope>
    <source>
        <strain evidence="4 6">CGMCC 1.6117</strain>
    </source>
</reference>
<dbReference type="CDD" id="cd00293">
    <property type="entry name" value="USP-like"/>
    <property type="match status" value="2"/>
</dbReference>
<evidence type="ECO:0000313" key="6">
    <source>
        <dbReference type="Proteomes" id="UP000182312"/>
    </source>
</evidence>
<dbReference type="Proteomes" id="UP000029846">
    <property type="component" value="Unassembled WGS sequence"/>
</dbReference>
<dbReference type="InterPro" id="IPR006016">
    <property type="entry name" value="UspA"/>
</dbReference>